<evidence type="ECO:0000313" key="2">
    <source>
        <dbReference type="Proteomes" id="UP000054776"/>
    </source>
</evidence>
<evidence type="ECO:0000313" key="1">
    <source>
        <dbReference type="EMBL" id="KRY05311.1"/>
    </source>
</evidence>
<sequence>MKETRLARNNKILHSTRHFQRIPHSNVEKLPNTNIQPSSIRFNSVSDWLLPPVSS</sequence>
<dbReference type="Proteomes" id="UP000054776">
    <property type="component" value="Unassembled WGS sequence"/>
</dbReference>
<dbReference type="AlphaFoldDB" id="A0A0V0YYC8"/>
<dbReference type="OrthoDB" id="5922812at2759"/>
<gene>
    <name evidence="1" type="ORF">T01_8813</name>
</gene>
<dbReference type="EMBL" id="JYDH01003725">
    <property type="protein sequence ID" value="KRY05311.1"/>
    <property type="molecule type" value="Genomic_DNA"/>
</dbReference>
<proteinExistence type="predicted"/>
<accession>A0A0V0YYC8</accession>
<keyword evidence="2" id="KW-1185">Reference proteome</keyword>
<protein>
    <submittedName>
        <fullName evidence="1">Uncharacterized protein</fullName>
    </submittedName>
</protein>
<dbReference type="InParanoid" id="A0A0V0YYC8"/>
<organism evidence="1 2">
    <name type="scientific">Trichinella spiralis</name>
    <name type="common">Trichina worm</name>
    <dbReference type="NCBI Taxonomy" id="6334"/>
    <lineage>
        <taxon>Eukaryota</taxon>
        <taxon>Metazoa</taxon>
        <taxon>Ecdysozoa</taxon>
        <taxon>Nematoda</taxon>
        <taxon>Enoplea</taxon>
        <taxon>Dorylaimia</taxon>
        <taxon>Trichinellida</taxon>
        <taxon>Trichinellidae</taxon>
        <taxon>Trichinella</taxon>
    </lineage>
</organism>
<reference evidence="1 2" key="1">
    <citation type="submission" date="2015-01" db="EMBL/GenBank/DDBJ databases">
        <title>Evolution of Trichinella species and genotypes.</title>
        <authorList>
            <person name="Korhonen P.K."/>
            <person name="Edoardo P."/>
            <person name="Giuseppe L.R."/>
            <person name="Gasser R.B."/>
        </authorList>
    </citation>
    <scope>NUCLEOTIDE SEQUENCE [LARGE SCALE GENOMIC DNA]</scope>
    <source>
        <strain evidence="1">ISS3</strain>
    </source>
</reference>
<name>A0A0V0YYC8_TRISP</name>
<comment type="caution">
    <text evidence="1">The sequence shown here is derived from an EMBL/GenBank/DDBJ whole genome shotgun (WGS) entry which is preliminary data.</text>
</comment>